<gene>
    <name evidence="1" type="ORF">METZ01_LOCUS312310</name>
</gene>
<accession>A0A382NEI2</accession>
<name>A0A382NEI2_9ZZZZ</name>
<sequence>MIVDYSFAGLALCVNNAHYTTTNGEMKLEFDIYT</sequence>
<dbReference type="AlphaFoldDB" id="A0A382NEI2"/>
<reference evidence="1" key="1">
    <citation type="submission" date="2018-05" db="EMBL/GenBank/DDBJ databases">
        <authorList>
            <person name="Lanie J.A."/>
            <person name="Ng W.-L."/>
            <person name="Kazmierczak K.M."/>
            <person name="Andrzejewski T.M."/>
            <person name="Davidsen T.M."/>
            <person name="Wayne K.J."/>
            <person name="Tettelin H."/>
            <person name="Glass J.I."/>
            <person name="Rusch D."/>
            <person name="Podicherti R."/>
            <person name="Tsui H.-C.T."/>
            <person name="Winkler M.E."/>
        </authorList>
    </citation>
    <scope>NUCLEOTIDE SEQUENCE</scope>
</reference>
<dbReference type="EMBL" id="UINC01099863">
    <property type="protein sequence ID" value="SVC59456.1"/>
    <property type="molecule type" value="Genomic_DNA"/>
</dbReference>
<organism evidence="1">
    <name type="scientific">marine metagenome</name>
    <dbReference type="NCBI Taxonomy" id="408172"/>
    <lineage>
        <taxon>unclassified sequences</taxon>
        <taxon>metagenomes</taxon>
        <taxon>ecological metagenomes</taxon>
    </lineage>
</organism>
<evidence type="ECO:0000313" key="1">
    <source>
        <dbReference type="EMBL" id="SVC59456.1"/>
    </source>
</evidence>
<protein>
    <submittedName>
        <fullName evidence="1">Uncharacterized protein</fullName>
    </submittedName>
</protein>
<proteinExistence type="predicted"/>